<proteinExistence type="predicted"/>
<evidence type="ECO:0000313" key="3">
    <source>
        <dbReference type="Proteomes" id="UP000070054"/>
    </source>
</evidence>
<sequence length="389" mass="43924">MRRKRFERTNFIIVNAQFDGQIRKSCCQLLTSTSFSTSTHPLRPRRRRRTHPRKVKLSRLSMEAPTDPAAPAQSDEVNTPNPPYLAPVATIEELQAHLQAHARDHSFAVTGTTDIGSLYNCAFGLISTERREGYDFLIEARANETLSLGKQPQEIPHTPTGFCQLWAYVMYAKSEEDFDAAWDRLTNGPTETAHKDLKSYVINGNSDLYAVAQAIEEMLRNKSRTYTERVAAMESRTRYEYLRRDWLGTVSKEHQRALPSLPTDQIPRPPDLSPCSGSFTNQDRLPCSHKLLDLMKRNEPLTKMYIHPRWWLRQPLNLRDALLNIKDPAIITTLRGRPKNKNIACLPRHHDDSPLLGGTQLLSSSSTSSVNGQGTQTTSQGTEPSAATS</sequence>
<evidence type="ECO:0000313" key="2">
    <source>
        <dbReference type="EMBL" id="KXH48535.1"/>
    </source>
</evidence>
<accession>A0A135TKC1</accession>
<feature type="region of interest" description="Disordered" evidence="1">
    <location>
        <begin position="35"/>
        <end position="80"/>
    </location>
</feature>
<dbReference type="EMBL" id="JEMN01001090">
    <property type="protein sequence ID" value="KXH48535.1"/>
    <property type="molecule type" value="Genomic_DNA"/>
</dbReference>
<gene>
    <name evidence="2" type="ORF">CNYM01_13049</name>
</gene>
<keyword evidence="3" id="KW-1185">Reference proteome</keyword>
<feature type="region of interest" description="Disordered" evidence="1">
    <location>
        <begin position="348"/>
        <end position="389"/>
    </location>
</feature>
<protein>
    <submittedName>
        <fullName evidence="2">Uncharacterized protein</fullName>
    </submittedName>
</protein>
<reference evidence="2 3" key="1">
    <citation type="submission" date="2014-02" db="EMBL/GenBank/DDBJ databases">
        <title>The genome sequence of Colletotrichum nymphaeae SA-01.</title>
        <authorList>
            <person name="Baroncelli R."/>
            <person name="Thon M.R."/>
        </authorList>
    </citation>
    <scope>NUCLEOTIDE SEQUENCE [LARGE SCALE GENOMIC DNA]</scope>
    <source>
        <strain evidence="2 3">SA-01</strain>
    </source>
</reference>
<feature type="compositionally biased region" description="Low complexity" evidence="1">
    <location>
        <begin position="355"/>
        <end position="382"/>
    </location>
</feature>
<feature type="compositionally biased region" description="Basic residues" evidence="1">
    <location>
        <begin position="42"/>
        <end position="57"/>
    </location>
</feature>
<dbReference type="AlphaFoldDB" id="A0A135TKC1"/>
<comment type="caution">
    <text evidence="2">The sequence shown here is derived from an EMBL/GenBank/DDBJ whole genome shotgun (WGS) entry which is preliminary data.</text>
</comment>
<name>A0A135TKC1_9PEZI</name>
<organism evidence="2 3">
    <name type="scientific">Colletotrichum nymphaeae SA-01</name>
    <dbReference type="NCBI Taxonomy" id="1460502"/>
    <lineage>
        <taxon>Eukaryota</taxon>
        <taxon>Fungi</taxon>
        <taxon>Dikarya</taxon>
        <taxon>Ascomycota</taxon>
        <taxon>Pezizomycotina</taxon>
        <taxon>Sordariomycetes</taxon>
        <taxon>Hypocreomycetidae</taxon>
        <taxon>Glomerellales</taxon>
        <taxon>Glomerellaceae</taxon>
        <taxon>Colletotrichum</taxon>
        <taxon>Colletotrichum acutatum species complex</taxon>
    </lineage>
</organism>
<dbReference type="Proteomes" id="UP000070054">
    <property type="component" value="Unassembled WGS sequence"/>
</dbReference>
<evidence type="ECO:0000256" key="1">
    <source>
        <dbReference type="SAM" id="MobiDB-lite"/>
    </source>
</evidence>